<dbReference type="HOGENOM" id="CLU_179395_0_0_3"/>
<dbReference type="RefSeq" id="WP_011819422.1">
    <property type="nucleotide sequence ID" value="NC_008817.1"/>
</dbReference>
<name>A2BU44_PROM5</name>
<dbReference type="OrthoDB" id="560067at2"/>
<sequence>MATRQNSTNGRPKSPRIQVVLPESICEKLTTLAESESRTVSNMAKVLIQEGIKNYFEKEAQSLISDTKINTDNFRDTLERHSIKRLKGAPQRIRYSKNQTQND</sequence>
<feature type="domain" description="CopG-like ribbon-helix-helix" evidence="1">
    <location>
        <begin position="14"/>
        <end position="53"/>
    </location>
</feature>
<dbReference type="InterPro" id="IPR012869">
    <property type="entry name" value="RHH_5"/>
</dbReference>
<evidence type="ECO:0000313" key="2">
    <source>
        <dbReference type="EMBL" id="ABM71305.1"/>
    </source>
</evidence>
<organism evidence="2 3">
    <name type="scientific">Prochlorococcus marinus (strain MIT 9515)</name>
    <dbReference type="NCBI Taxonomy" id="167542"/>
    <lineage>
        <taxon>Bacteria</taxon>
        <taxon>Bacillati</taxon>
        <taxon>Cyanobacteriota</taxon>
        <taxon>Cyanophyceae</taxon>
        <taxon>Synechococcales</taxon>
        <taxon>Prochlorococcaceae</taxon>
        <taxon>Prochlorococcus</taxon>
    </lineage>
</organism>
<dbReference type="STRING" id="167542.P9515_00961"/>
<evidence type="ECO:0000313" key="3">
    <source>
        <dbReference type="Proteomes" id="UP000001589"/>
    </source>
</evidence>
<dbReference type="EMBL" id="CP000552">
    <property type="protein sequence ID" value="ABM71305.1"/>
    <property type="molecule type" value="Genomic_DNA"/>
</dbReference>
<proteinExistence type="predicted"/>
<reference evidence="2 3" key="1">
    <citation type="journal article" date="2007" name="PLoS Genet.">
        <title>Patterns and implications of gene gain and loss in the evolution of Prochlorococcus.</title>
        <authorList>
            <person name="Kettler G.C."/>
            <person name="Martiny A.C."/>
            <person name="Huang K."/>
            <person name="Zucker J."/>
            <person name="Coleman M.L."/>
            <person name="Rodrigue S."/>
            <person name="Chen F."/>
            <person name="Lapidus A."/>
            <person name="Ferriera S."/>
            <person name="Johnson J."/>
            <person name="Steglich C."/>
            <person name="Church G.M."/>
            <person name="Richardson P."/>
            <person name="Chisholm S.W."/>
        </authorList>
    </citation>
    <scope>NUCLEOTIDE SEQUENCE [LARGE SCALE GENOMIC DNA]</scope>
    <source>
        <strain evidence="2 3">MIT 9515</strain>
    </source>
</reference>
<dbReference type="AlphaFoldDB" id="A2BU44"/>
<accession>A2BU44</accession>
<dbReference type="GeneID" id="60201086"/>
<dbReference type="Proteomes" id="UP000001589">
    <property type="component" value="Chromosome"/>
</dbReference>
<dbReference type="eggNOG" id="ENOG5030SR7">
    <property type="taxonomic scope" value="Bacteria"/>
</dbReference>
<dbReference type="Pfam" id="PF07878">
    <property type="entry name" value="RHH_5"/>
    <property type="match status" value="1"/>
</dbReference>
<protein>
    <recommendedName>
        <fullName evidence="1">CopG-like ribbon-helix-helix domain-containing protein</fullName>
    </recommendedName>
</protein>
<dbReference type="KEGG" id="pmc:P9515_00961"/>
<gene>
    <name evidence="2" type="ordered locus">P9515_00961</name>
</gene>
<evidence type="ECO:0000259" key="1">
    <source>
        <dbReference type="Pfam" id="PF07878"/>
    </source>
</evidence>